<name>A0AAN8TLE1_SOLBU</name>
<dbReference type="AlphaFoldDB" id="A0AAN8TLE1"/>
<comment type="caution">
    <text evidence="1">The sequence shown here is derived from an EMBL/GenBank/DDBJ whole genome shotgun (WGS) entry which is preliminary data.</text>
</comment>
<evidence type="ECO:0000313" key="1">
    <source>
        <dbReference type="EMBL" id="KAK6790623.1"/>
    </source>
</evidence>
<dbReference type="Proteomes" id="UP001371456">
    <property type="component" value="Unassembled WGS sequence"/>
</dbReference>
<accession>A0AAN8TLE1</accession>
<sequence length="23" mass="2533">MKNVSKGRIFINLAMMPKVNGLA</sequence>
<evidence type="ECO:0000313" key="2">
    <source>
        <dbReference type="Proteomes" id="UP001371456"/>
    </source>
</evidence>
<proteinExistence type="predicted"/>
<dbReference type="EMBL" id="JBANQN010000004">
    <property type="protein sequence ID" value="KAK6790623.1"/>
    <property type="molecule type" value="Genomic_DNA"/>
</dbReference>
<organism evidence="1 2">
    <name type="scientific">Solanum bulbocastanum</name>
    <name type="common">Wild potato</name>
    <dbReference type="NCBI Taxonomy" id="147425"/>
    <lineage>
        <taxon>Eukaryota</taxon>
        <taxon>Viridiplantae</taxon>
        <taxon>Streptophyta</taxon>
        <taxon>Embryophyta</taxon>
        <taxon>Tracheophyta</taxon>
        <taxon>Spermatophyta</taxon>
        <taxon>Magnoliopsida</taxon>
        <taxon>eudicotyledons</taxon>
        <taxon>Gunneridae</taxon>
        <taxon>Pentapetalae</taxon>
        <taxon>asterids</taxon>
        <taxon>lamiids</taxon>
        <taxon>Solanales</taxon>
        <taxon>Solanaceae</taxon>
        <taxon>Solanoideae</taxon>
        <taxon>Solaneae</taxon>
        <taxon>Solanum</taxon>
    </lineage>
</organism>
<reference evidence="1 2" key="1">
    <citation type="submission" date="2024-02" db="EMBL/GenBank/DDBJ databases">
        <title>de novo genome assembly of Solanum bulbocastanum strain 11H21.</title>
        <authorList>
            <person name="Hosaka A.J."/>
        </authorList>
    </citation>
    <scope>NUCLEOTIDE SEQUENCE [LARGE SCALE GENOMIC DNA]</scope>
    <source>
        <tissue evidence="1">Young leaves</tissue>
    </source>
</reference>
<protein>
    <submittedName>
        <fullName evidence="1">Uncharacterized protein</fullName>
    </submittedName>
</protein>
<gene>
    <name evidence="1" type="ORF">RDI58_009704</name>
</gene>
<keyword evidence="2" id="KW-1185">Reference proteome</keyword>